<feature type="region of interest" description="Disordered" evidence="1">
    <location>
        <begin position="1"/>
        <end position="34"/>
    </location>
</feature>
<feature type="compositionally biased region" description="Basic residues" evidence="1">
    <location>
        <begin position="24"/>
        <end position="34"/>
    </location>
</feature>
<protein>
    <submittedName>
        <fullName evidence="2">Uncharacterized protein</fullName>
    </submittedName>
</protein>
<organism evidence="2 3">
    <name type="scientific">Sphagnum troendelagicum</name>
    <dbReference type="NCBI Taxonomy" id="128251"/>
    <lineage>
        <taxon>Eukaryota</taxon>
        <taxon>Viridiplantae</taxon>
        <taxon>Streptophyta</taxon>
        <taxon>Embryophyta</taxon>
        <taxon>Bryophyta</taxon>
        <taxon>Sphagnophytina</taxon>
        <taxon>Sphagnopsida</taxon>
        <taxon>Sphagnales</taxon>
        <taxon>Sphagnaceae</taxon>
        <taxon>Sphagnum</taxon>
    </lineage>
</organism>
<evidence type="ECO:0000313" key="3">
    <source>
        <dbReference type="Proteomes" id="UP001497512"/>
    </source>
</evidence>
<gene>
    <name evidence="2" type="ORF">CSSPTR1EN2_LOCUS5540</name>
</gene>
<dbReference type="Proteomes" id="UP001497512">
    <property type="component" value="Chromosome 13"/>
</dbReference>
<keyword evidence="3" id="KW-1185">Reference proteome</keyword>
<name>A0ABP0TMX9_9BRYO</name>
<proteinExistence type="predicted"/>
<evidence type="ECO:0000313" key="2">
    <source>
        <dbReference type="EMBL" id="CAK9200704.1"/>
    </source>
</evidence>
<accession>A0ABP0TMX9</accession>
<sequence>MSMSFAKREKVPVLKKKESSNQHDHHHRANARAKRLQLQDDNHCNNHYNEVLLYSSGKKRELSGRINMHVGAEQDKETAASQLSYTFSPLKTLYNAFLQLPPPTDASKKDAMNSREREGNLPEEMICDKASTTSLVLVMEDKVKTSESLQVHSSSNSKRCCKCSKRHKLEPGTEYETYMEPGIPQDDTTGNLESDGELLFTACNTGIAKQDDRPGKLEPHHWGATNVDLFCKKNRNCKSAIRV</sequence>
<dbReference type="EMBL" id="OZ019905">
    <property type="protein sequence ID" value="CAK9200704.1"/>
    <property type="molecule type" value="Genomic_DNA"/>
</dbReference>
<reference evidence="2" key="1">
    <citation type="submission" date="2024-02" db="EMBL/GenBank/DDBJ databases">
        <authorList>
            <consortium name="ELIXIR-Norway"/>
            <consortium name="Elixir Norway"/>
        </authorList>
    </citation>
    <scope>NUCLEOTIDE SEQUENCE</scope>
</reference>
<feature type="compositionally biased region" description="Basic and acidic residues" evidence="1">
    <location>
        <begin position="1"/>
        <end position="23"/>
    </location>
</feature>
<evidence type="ECO:0000256" key="1">
    <source>
        <dbReference type="SAM" id="MobiDB-lite"/>
    </source>
</evidence>